<organism evidence="2 3">
    <name type="scientific">Chitinophaga oryziterrae</name>
    <dbReference type="NCBI Taxonomy" id="1031224"/>
    <lineage>
        <taxon>Bacteria</taxon>
        <taxon>Pseudomonadati</taxon>
        <taxon>Bacteroidota</taxon>
        <taxon>Chitinophagia</taxon>
        <taxon>Chitinophagales</taxon>
        <taxon>Chitinophagaceae</taxon>
        <taxon>Chitinophaga</taxon>
    </lineage>
</organism>
<keyword evidence="1" id="KW-0812">Transmembrane</keyword>
<dbReference type="EMBL" id="WRXO01000014">
    <property type="protein sequence ID" value="MVT44944.1"/>
    <property type="molecule type" value="Genomic_DNA"/>
</dbReference>
<dbReference type="Proteomes" id="UP000468388">
    <property type="component" value="Unassembled WGS sequence"/>
</dbReference>
<evidence type="ECO:0000313" key="3">
    <source>
        <dbReference type="Proteomes" id="UP000468388"/>
    </source>
</evidence>
<accession>A0A6N8JIZ5</accession>
<feature type="transmembrane region" description="Helical" evidence="1">
    <location>
        <begin position="174"/>
        <end position="195"/>
    </location>
</feature>
<dbReference type="AlphaFoldDB" id="A0A6N8JIZ5"/>
<evidence type="ECO:0000313" key="2">
    <source>
        <dbReference type="EMBL" id="MVT44944.1"/>
    </source>
</evidence>
<sequence length="277" mass="30377">MISRDNDIANELQEIIPGAAWPGLAPTFGEVPAGYFEQLPAKIMQKIELEEISPLLSEIPKICPLSAPEGYFEHLSGQIMQKIELEELSPLLAELSKTYPLSAPEGYFGQLSAQILHKVQVQDELESISPLLSGIPKQFPLSAPEGYFDQLTANILADIQTPAKVVPMRPRRTYLKWAAAACLIAMISAGTLFFMQNKQKIVNPVEENALADVSDQAIVEYLQTHMDAFDKEELLSLASLNTATSTVALPETSELSSEAIQSYLDNTGLLKESSIDN</sequence>
<dbReference type="OrthoDB" id="677448at2"/>
<dbReference type="RefSeq" id="WP_157303731.1">
    <property type="nucleotide sequence ID" value="NZ_BAAAZB010000028.1"/>
</dbReference>
<name>A0A6N8JIZ5_9BACT</name>
<reference evidence="2 3" key="1">
    <citation type="submission" date="2019-12" db="EMBL/GenBank/DDBJ databases">
        <title>The draft genomic sequence of strain Chitinophaga oryziterrae JCM 16595.</title>
        <authorList>
            <person name="Zhang X."/>
        </authorList>
    </citation>
    <scope>NUCLEOTIDE SEQUENCE [LARGE SCALE GENOMIC DNA]</scope>
    <source>
        <strain evidence="2 3">JCM 16595</strain>
    </source>
</reference>
<keyword evidence="1" id="KW-0472">Membrane</keyword>
<gene>
    <name evidence="2" type="ORF">GO495_30420</name>
</gene>
<keyword evidence="1" id="KW-1133">Transmembrane helix</keyword>
<comment type="caution">
    <text evidence="2">The sequence shown here is derived from an EMBL/GenBank/DDBJ whole genome shotgun (WGS) entry which is preliminary data.</text>
</comment>
<proteinExistence type="predicted"/>
<keyword evidence="3" id="KW-1185">Reference proteome</keyword>
<protein>
    <submittedName>
        <fullName evidence="2">Uncharacterized protein</fullName>
    </submittedName>
</protein>
<evidence type="ECO:0000256" key="1">
    <source>
        <dbReference type="SAM" id="Phobius"/>
    </source>
</evidence>